<keyword evidence="5" id="KW-0735">Signal-anchor</keyword>
<evidence type="ECO:0000256" key="10">
    <source>
        <dbReference type="ARBA" id="ARBA00023180"/>
    </source>
</evidence>
<comment type="cofactor">
    <cofactor evidence="1">
        <name>NAD(+)</name>
        <dbReference type="ChEBI" id="CHEBI:57540"/>
    </cofactor>
</comment>
<dbReference type="RefSeq" id="WP_188914556.1">
    <property type="nucleotide sequence ID" value="NZ_BMMF01000011.1"/>
</dbReference>
<evidence type="ECO:0000256" key="6">
    <source>
        <dbReference type="ARBA" id="ARBA00022989"/>
    </source>
</evidence>
<evidence type="ECO:0000256" key="8">
    <source>
        <dbReference type="ARBA" id="ARBA00023034"/>
    </source>
</evidence>
<dbReference type="AlphaFoldDB" id="A0A917V627"/>
<dbReference type="GO" id="GO:0048040">
    <property type="term" value="F:UDP-glucuronate decarboxylase activity"/>
    <property type="evidence" value="ECO:0007669"/>
    <property type="project" value="TreeGrafter"/>
</dbReference>
<dbReference type="PANTHER" id="PTHR43078">
    <property type="entry name" value="UDP-GLUCURONIC ACID DECARBOXYLASE-RELATED"/>
    <property type="match status" value="1"/>
</dbReference>
<evidence type="ECO:0000256" key="9">
    <source>
        <dbReference type="ARBA" id="ARBA00023136"/>
    </source>
</evidence>
<evidence type="ECO:0000259" key="13">
    <source>
        <dbReference type="Pfam" id="PF01370"/>
    </source>
</evidence>
<dbReference type="InterPro" id="IPR001509">
    <property type="entry name" value="Epimerase_deHydtase"/>
</dbReference>
<evidence type="ECO:0000313" key="15">
    <source>
        <dbReference type="Proteomes" id="UP000600449"/>
    </source>
</evidence>
<sequence>MNTFRTRKSSSSRGVLVAGGAGFLGSNLCERLIADGERVICLDNMQTGTPENLASLAREPRFSLIEQDVCDPIPANLDVEAVFNLACAASPPRYQADPVHTMMTSVVGTRHLLDHCERHGARFMQASTSEIYGDPLEHPQREGYFGNVNPTGPRACYDEGKRAAETLCFDYLRGRGVDVRVARIFNTYGPRMRPDDGRIVSNLVCQALAGEPLTIYGNGEQTRSFCYVDDMIEGFVRLMRVDETPDGPVNLGNPGEFTINELADMVLDLVETTSRVVYEPLPKDDPQRRRPDISRAEAVLGWRPTTPIVEGLPPTIDWFASLVRPARETQHRSRALSAAVPGAA</sequence>
<keyword evidence="10" id="KW-0325">Glycoprotein</keyword>
<dbReference type="Pfam" id="PF01370">
    <property type="entry name" value="Epimerase"/>
    <property type="match status" value="1"/>
</dbReference>
<comment type="caution">
    <text evidence="14">The sequence shown here is derived from an EMBL/GenBank/DDBJ whole genome shotgun (WGS) entry which is preliminary data.</text>
</comment>
<keyword evidence="4" id="KW-0210">Decarboxylase</keyword>
<dbReference type="GO" id="GO:0070403">
    <property type="term" value="F:NAD+ binding"/>
    <property type="evidence" value="ECO:0007669"/>
    <property type="project" value="InterPro"/>
</dbReference>
<gene>
    <name evidence="14" type="ORF">GCM10011322_35050</name>
</gene>
<evidence type="ECO:0000256" key="11">
    <source>
        <dbReference type="ARBA" id="ARBA00023239"/>
    </source>
</evidence>
<dbReference type="GO" id="GO:0005737">
    <property type="term" value="C:cytoplasm"/>
    <property type="evidence" value="ECO:0007669"/>
    <property type="project" value="TreeGrafter"/>
</dbReference>
<proteinExistence type="predicted"/>
<evidence type="ECO:0000256" key="12">
    <source>
        <dbReference type="ARBA" id="ARBA00037859"/>
    </source>
</evidence>
<keyword evidence="3" id="KW-0812">Transmembrane</keyword>
<feature type="domain" description="NAD-dependent epimerase/dehydratase" evidence="13">
    <location>
        <begin position="15"/>
        <end position="252"/>
    </location>
</feature>
<accession>A0A917V627</accession>
<evidence type="ECO:0000256" key="2">
    <source>
        <dbReference type="ARBA" id="ARBA00004323"/>
    </source>
</evidence>
<evidence type="ECO:0000256" key="3">
    <source>
        <dbReference type="ARBA" id="ARBA00022692"/>
    </source>
</evidence>
<dbReference type="Proteomes" id="UP000600449">
    <property type="component" value="Unassembled WGS sequence"/>
</dbReference>
<evidence type="ECO:0000313" key="14">
    <source>
        <dbReference type="EMBL" id="GGK44853.1"/>
    </source>
</evidence>
<organism evidence="14 15">
    <name type="scientific">Salinarimonas ramus</name>
    <dbReference type="NCBI Taxonomy" id="690164"/>
    <lineage>
        <taxon>Bacteria</taxon>
        <taxon>Pseudomonadati</taxon>
        <taxon>Pseudomonadota</taxon>
        <taxon>Alphaproteobacteria</taxon>
        <taxon>Hyphomicrobiales</taxon>
        <taxon>Salinarimonadaceae</taxon>
        <taxon>Salinarimonas</taxon>
    </lineage>
</organism>
<keyword evidence="11" id="KW-0456">Lyase</keyword>
<dbReference type="SUPFAM" id="SSF51735">
    <property type="entry name" value="NAD(P)-binding Rossmann-fold domains"/>
    <property type="match status" value="1"/>
</dbReference>
<evidence type="ECO:0000256" key="4">
    <source>
        <dbReference type="ARBA" id="ARBA00022793"/>
    </source>
</evidence>
<dbReference type="InterPro" id="IPR044516">
    <property type="entry name" value="UXS-like"/>
</dbReference>
<evidence type="ECO:0000256" key="1">
    <source>
        <dbReference type="ARBA" id="ARBA00001911"/>
    </source>
</evidence>
<dbReference type="InterPro" id="IPR036291">
    <property type="entry name" value="NAD(P)-bd_dom_sf"/>
</dbReference>
<evidence type="ECO:0000256" key="5">
    <source>
        <dbReference type="ARBA" id="ARBA00022968"/>
    </source>
</evidence>
<keyword evidence="9" id="KW-0472">Membrane</keyword>
<dbReference type="Gene3D" id="3.40.50.720">
    <property type="entry name" value="NAD(P)-binding Rossmann-like Domain"/>
    <property type="match status" value="1"/>
</dbReference>
<keyword evidence="15" id="KW-1185">Reference proteome</keyword>
<comment type="subcellular location">
    <subcellularLocation>
        <location evidence="2">Golgi apparatus membrane</location>
        <topology evidence="2">Single-pass type II membrane protein</topology>
    </subcellularLocation>
    <subcellularLocation>
        <location evidence="12">Golgi apparatus</location>
        <location evidence="12">Golgi stack membrane</location>
    </subcellularLocation>
</comment>
<dbReference type="EMBL" id="BMMF01000011">
    <property type="protein sequence ID" value="GGK44853.1"/>
    <property type="molecule type" value="Genomic_DNA"/>
</dbReference>
<dbReference type="GO" id="GO:0042732">
    <property type="term" value="P:D-xylose metabolic process"/>
    <property type="evidence" value="ECO:0007669"/>
    <property type="project" value="InterPro"/>
</dbReference>
<keyword evidence="6" id="KW-1133">Transmembrane helix</keyword>
<keyword evidence="8" id="KW-0333">Golgi apparatus</keyword>
<dbReference type="PANTHER" id="PTHR43078:SF6">
    <property type="entry name" value="UDP-GLUCURONIC ACID DECARBOXYLASE 1"/>
    <property type="match status" value="1"/>
</dbReference>
<reference evidence="14 15" key="1">
    <citation type="journal article" date="2014" name="Int. J. Syst. Evol. Microbiol.">
        <title>Complete genome sequence of Corynebacterium casei LMG S-19264T (=DSM 44701T), isolated from a smear-ripened cheese.</title>
        <authorList>
            <consortium name="US DOE Joint Genome Institute (JGI-PGF)"/>
            <person name="Walter F."/>
            <person name="Albersmeier A."/>
            <person name="Kalinowski J."/>
            <person name="Ruckert C."/>
        </authorList>
    </citation>
    <scope>NUCLEOTIDE SEQUENCE [LARGE SCALE GENOMIC DNA]</scope>
    <source>
        <strain evidence="14 15">CGMCC 1.9161</strain>
    </source>
</reference>
<name>A0A917V627_9HYPH</name>
<protein>
    <submittedName>
        <fullName evidence="14">NAD-dependent dehydratase</fullName>
    </submittedName>
</protein>
<evidence type="ECO:0000256" key="7">
    <source>
        <dbReference type="ARBA" id="ARBA00023027"/>
    </source>
</evidence>
<dbReference type="FunFam" id="3.40.50.720:FF:000065">
    <property type="entry name" value="UDP-glucuronic acid decarboxylase 1"/>
    <property type="match status" value="1"/>
</dbReference>
<dbReference type="CDD" id="cd05230">
    <property type="entry name" value="UGD_SDR_e"/>
    <property type="match status" value="1"/>
</dbReference>
<keyword evidence="7" id="KW-0520">NAD</keyword>